<evidence type="ECO:0000256" key="1">
    <source>
        <dbReference type="ARBA" id="ARBA00004496"/>
    </source>
</evidence>
<dbReference type="CDD" id="cd00780">
    <property type="entry name" value="NTF2"/>
    <property type="match status" value="1"/>
</dbReference>
<protein>
    <recommendedName>
        <fullName evidence="3">Nuclear transport factor 2</fullName>
    </recommendedName>
</protein>
<evidence type="ECO:0000259" key="6">
    <source>
        <dbReference type="PROSITE" id="PS50177"/>
    </source>
</evidence>
<organism evidence="7 8">
    <name type="scientific">Fonsecaea pedrosoi CBS 271.37</name>
    <dbReference type="NCBI Taxonomy" id="1442368"/>
    <lineage>
        <taxon>Eukaryota</taxon>
        <taxon>Fungi</taxon>
        <taxon>Dikarya</taxon>
        <taxon>Ascomycota</taxon>
        <taxon>Pezizomycotina</taxon>
        <taxon>Eurotiomycetes</taxon>
        <taxon>Chaetothyriomycetidae</taxon>
        <taxon>Chaetothyriales</taxon>
        <taxon>Herpotrichiellaceae</taxon>
        <taxon>Fonsecaea</taxon>
    </lineage>
</organism>
<dbReference type="RefSeq" id="XP_013289839.1">
    <property type="nucleotide sequence ID" value="XM_013434385.1"/>
</dbReference>
<dbReference type="EMBL" id="KN846969">
    <property type="protein sequence ID" value="KIW86031.1"/>
    <property type="molecule type" value="Genomic_DNA"/>
</dbReference>
<feature type="region of interest" description="Disordered" evidence="5">
    <location>
        <begin position="84"/>
        <end position="110"/>
    </location>
</feature>
<dbReference type="Pfam" id="PF02136">
    <property type="entry name" value="NTF2"/>
    <property type="match status" value="1"/>
</dbReference>
<dbReference type="InterPro" id="IPR032710">
    <property type="entry name" value="NTF2-like_dom_sf"/>
</dbReference>
<dbReference type="InterPro" id="IPR002075">
    <property type="entry name" value="NTF2_dom"/>
</dbReference>
<proteinExistence type="predicted"/>
<dbReference type="OrthoDB" id="5300765at2759"/>
<evidence type="ECO:0000313" key="8">
    <source>
        <dbReference type="Proteomes" id="UP000053029"/>
    </source>
</evidence>
<dbReference type="PROSITE" id="PS50177">
    <property type="entry name" value="NTF2_DOMAIN"/>
    <property type="match status" value="1"/>
</dbReference>
<feature type="region of interest" description="Disordered" evidence="5">
    <location>
        <begin position="550"/>
        <end position="582"/>
    </location>
</feature>
<evidence type="ECO:0000256" key="2">
    <source>
        <dbReference type="ARBA" id="ARBA00022490"/>
    </source>
</evidence>
<dbReference type="GO" id="GO:0005635">
    <property type="term" value="C:nuclear envelope"/>
    <property type="evidence" value="ECO:0007669"/>
    <property type="project" value="UniProtKB-ARBA"/>
</dbReference>
<dbReference type="Gene3D" id="3.10.450.50">
    <property type="match status" value="1"/>
</dbReference>
<dbReference type="SUPFAM" id="SSF54427">
    <property type="entry name" value="NTF2-like"/>
    <property type="match status" value="1"/>
</dbReference>
<dbReference type="InterPro" id="IPR045875">
    <property type="entry name" value="NTF2"/>
</dbReference>
<gene>
    <name evidence="7" type="ORF">Z517_01425</name>
</gene>
<name>A0A0D2E7K9_9EURO</name>
<dbReference type="Proteomes" id="UP000053029">
    <property type="component" value="Unassembled WGS sequence"/>
</dbReference>
<evidence type="ECO:0000313" key="7">
    <source>
        <dbReference type="EMBL" id="KIW86031.1"/>
    </source>
</evidence>
<keyword evidence="2" id="KW-0963">Cytoplasm</keyword>
<evidence type="ECO:0000256" key="4">
    <source>
        <dbReference type="ARBA" id="ARBA00053082"/>
    </source>
</evidence>
<dbReference type="GO" id="GO:0006606">
    <property type="term" value="P:protein import into nucleus"/>
    <property type="evidence" value="ECO:0007669"/>
    <property type="project" value="UniProtKB-ARBA"/>
</dbReference>
<comment type="function">
    <text evidence="4">Facilitates protein transport into the nucleus. Could be part of a multicomponent system of cytosolic factors that assemble at the pore complex during nuclear import.</text>
</comment>
<dbReference type="STRING" id="1442368.A0A0D2E7K9"/>
<reference evidence="7 8" key="1">
    <citation type="submission" date="2015-01" db="EMBL/GenBank/DDBJ databases">
        <title>The Genome Sequence of Fonsecaea pedrosoi CBS 271.37.</title>
        <authorList>
            <consortium name="The Broad Institute Genomics Platform"/>
            <person name="Cuomo C."/>
            <person name="de Hoog S."/>
            <person name="Gorbushina A."/>
            <person name="Stielow B."/>
            <person name="Teixiera M."/>
            <person name="Abouelleil A."/>
            <person name="Chapman S.B."/>
            <person name="Priest M."/>
            <person name="Young S.K."/>
            <person name="Wortman J."/>
            <person name="Nusbaum C."/>
            <person name="Birren B."/>
        </authorList>
    </citation>
    <scope>NUCLEOTIDE SEQUENCE [LARGE SCALE GENOMIC DNA]</scope>
    <source>
        <strain evidence="7 8">CBS 271.37</strain>
    </source>
</reference>
<sequence length="773" mass="85850">MSLAPYYYRPLTPPEAAGAAGQHSHIRNVSRSSYFAADSSPEPVITACNTTPSRSPVLRQHGPTLLPKIRTQDSTLEPPFVHRSSIHRRSSSTVTKNPKHARPNMYRSATEPVEYTPMISPVSNAPHSRSNSLNPSPGLAKAKLNVPVRTHSRSTSASSINSDVLNRFGYPTYRQMPVYVSHDHQTPSPDLFATNFMPYTNAPMAEPPLINLEGTFDMPIDLETISRPCSMSPPPMLPAVSTISMLSYLTQPTQPINLVRHLTFQTGRGLTNHFWWDIRNVRPWKSFSLQTMSAIPDLLTLLNFEHDKACLPLMGTNANTVTPASEADLANLISKIYFPKVNAATRLSLGTNSVALYPAPTPTSSGLSANSANIPTFLANYPSDNDRTLSGLPRGRVVGLVRSFDRWNTGMRREGPARKVEYLRTLAHLQKCMRDHSCRYGFIITEIELVCVRAGCDDRGHPYFGYLEVAEAVETKTFARKGNEAAGEVDMTVTLALYYLLMLAKATPLPGQLGSFMDVGGPGTLTRQRVWDGELGGRMLAVDEDGDVEELGKDGKDKWIPEPQMGEKREARTASVENVEAEGGEREDNLYSGYSWREKATKVVMKNGRGPGFEYGFITDAIQVMSSMHKVVETSEREILGRLIPGKITDFQQIAQQFVEFYYKTFDGDRTQLAALYREKSMLTFEKEPFLGTQSILEKLTNLPFQKVQHRVDTTDAQPSNEQGGILVMVTGALLVDDQQHPMSYVQTFNLQPEGGSYFVFNDIFRLVYAASG</sequence>
<dbReference type="VEuPathDB" id="FungiDB:Z517_01425"/>
<dbReference type="FunFam" id="3.10.450.50:FF:000005">
    <property type="entry name" value="Nuclear transport factor 2"/>
    <property type="match status" value="1"/>
</dbReference>
<dbReference type="PANTHER" id="PTHR12612">
    <property type="entry name" value="NUCLEAR TRANSPORT FACTOR 2"/>
    <property type="match status" value="1"/>
</dbReference>
<dbReference type="HOGENOM" id="CLU_020422_0_0_1"/>
<feature type="compositionally biased region" description="Basic and acidic residues" evidence="5">
    <location>
        <begin position="550"/>
        <end position="572"/>
    </location>
</feature>
<dbReference type="GeneID" id="25300915"/>
<feature type="domain" description="NTF2" evidence="6">
    <location>
        <begin position="654"/>
        <end position="767"/>
    </location>
</feature>
<evidence type="ECO:0000256" key="5">
    <source>
        <dbReference type="SAM" id="MobiDB-lite"/>
    </source>
</evidence>
<evidence type="ECO:0000256" key="3">
    <source>
        <dbReference type="ARBA" id="ARBA00026247"/>
    </source>
</evidence>
<dbReference type="InterPro" id="IPR018222">
    <property type="entry name" value="Nuclear_transport_factor_2_euk"/>
</dbReference>
<comment type="subcellular location">
    <subcellularLocation>
        <location evidence="1">Cytoplasm</location>
    </subcellularLocation>
</comment>
<accession>A0A0D2E7K9</accession>
<dbReference type="AlphaFoldDB" id="A0A0D2E7K9"/>
<keyword evidence="8" id="KW-1185">Reference proteome</keyword>
<dbReference type="GO" id="GO:0005737">
    <property type="term" value="C:cytoplasm"/>
    <property type="evidence" value="ECO:0007669"/>
    <property type="project" value="UniProtKB-SubCell"/>
</dbReference>